<keyword evidence="2" id="KW-1185">Reference proteome</keyword>
<dbReference type="InterPro" id="IPR036278">
    <property type="entry name" value="Sialidase_sf"/>
</dbReference>
<name>A0ABU6GGM5_9BACL</name>
<organism evidence="1 2">
    <name type="scientific">Paenibacillus alba</name>
    <dbReference type="NCBI Taxonomy" id="1197127"/>
    <lineage>
        <taxon>Bacteria</taxon>
        <taxon>Bacillati</taxon>
        <taxon>Bacillota</taxon>
        <taxon>Bacilli</taxon>
        <taxon>Bacillales</taxon>
        <taxon>Paenibacillaceae</taxon>
        <taxon>Paenibacillus</taxon>
    </lineage>
</organism>
<dbReference type="Gene3D" id="2.120.10.10">
    <property type="match status" value="2"/>
</dbReference>
<evidence type="ECO:0000313" key="1">
    <source>
        <dbReference type="EMBL" id="MEC0232362.1"/>
    </source>
</evidence>
<dbReference type="CDD" id="cd15482">
    <property type="entry name" value="Sialidase_non-viral"/>
    <property type="match status" value="1"/>
</dbReference>
<sequence>MNVIEGGSIVANYQVTPSGNPKQEPSVAVNLLDLTTVMATATDFSSGPPLIGIYRSINGGVNWVNALLPLPPGYTGAEAGFVAYGFPNLFIVSAHVFPGDSDGTVVAYRSTDNGVTFSDPIFVNKGYGTFINNDWTKIIIDNAQSSPYLGYVYVTYNRQYNVDLGGNSVAGFQRSRDGGLTWDQPQFLSDLMEDTERADVAVSLKGTVTLGWIDVSSVNPAFYIRISLDGGTTFGSPIFVSNVVLVPSPLPVTGYEFRVLNFSNMAADTSLTPGTSGNLYAVWQDNSQGYADIFLSRSLDQGQTWNAPISVTNAPAGSQNFFPAIAVSPKTGTVKILYYTNQLDGFDLDTFVSESSDGGLTFINSRVSTVSFNPNGNSPTPTPLIGDYIDLTIVPPDDFLGVWTDTRTGTQTIFAGNNNP</sequence>
<evidence type="ECO:0000313" key="2">
    <source>
        <dbReference type="Proteomes" id="UP001338137"/>
    </source>
</evidence>
<gene>
    <name evidence="1" type="ORF">P4I72_35200</name>
</gene>
<accession>A0ABU6GGM5</accession>
<dbReference type="SUPFAM" id="SSF50939">
    <property type="entry name" value="Sialidases"/>
    <property type="match status" value="1"/>
</dbReference>
<dbReference type="EMBL" id="JARLKY010000119">
    <property type="protein sequence ID" value="MEC0232362.1"/>
    <property type="molecule type" value="Genomic_DNA"/>
</dbReference>
<proteinExistence type="predicted"/>
<reference evidence="1 2" key="1">
    <citation type="submission" date="2023-03" db="EMBL/GenBank/DDBJ databases">
        <title>Bacillus Genome Sequencing.</title>
        <authorList>
            <person name="Dunlap C."/>
        </authorList>
    </citation>
    <scope>NUCLEOTIDE SEQUENCE [LARGE SCALE GENOMIC DNA]</scope>
    <source>
        <strain evidence="1 2">BD-533</strain>
    </source>
</reference>
<comment type="caution">
    <text evidence="1">The sequence shown here is derived from an EMBL/GenBank/DDBJ whole genome shotgun (WGS) entry which is preliminary data.</text>
</comment>
<protein>
    <submittedName>
        <fullName evidence="1">Sialidase family protein</fullName>
    </submittedName>
</protein>
<dbReference type="Proteomes" id="UP001338137">
    <property type="component" value="Unassembled WGS sequence"/>
</dbReference>
<dbReference type="RefSeq" id="WP_326076523.1">
    <property type="nucleotide sequence ID" value="NZ_JARLKY010000119.1"/>
</dbReference>